<protein>
    <submittedName>
        <fullName evidence="2">Uncharacterized protein</fullName>
    </submittedName>
</protein>
<keyword evidence="3" id="KW-1185">Reference proteome</keyword>
<evidence type="ECO:0000313" key="2">
    <source>
        <dbReference type="EMBL" id="CAI9764635.1"/>
    </source>
</evidence>
<dbReference type="EMBL" id="OU503042">
    <property type="protein sequence ID" value="CAI9764635.1"/>
    <property type="molecule type" value="Genomic_DNA"/>
</dbReference>
<dbReference type="PANTHER" id="PTHR35486">
    <property type="entry name" value="EXPRESSED PROTEIN"/>
    <property type="match status" value="1"/>
</dbReference>
<dbReference type="AlphaFoldDB" id="A0AAD2DVF1"/>
<reference evidence="2" key="1">
    <citation type="submission" date="2023-05" db="EMBL/GenBank/DDBJ databases">
        <authorList>
            <person name="Huff M."/>
        </authorList>
    </citation>
    <scope>NUCLEOTIDE SEQUENCE</scope>
</reference>
<accession>A0AAD2DVF1</accession>
<name>A0AAD2DVF1_9LAMI</name>
<feature type="region of interest" description="Disordered" evidence="1">
    <location>
        <begin position="57"/>
        <end position="90"/>
    </location>
</feature>
<evidence type="ECO:0000313" key="3">
    <source>
        <dbReference type="Proteomes" id="UP000834106"/>
    </source>
</evidence>
<evidence type="ECO:0000256" key="1">
    <source>
        <dbReference type="SAM" id="MobiDB-lite"/>
    </source>
</evidence>
<organism evidence="2 3">
    <name type="scientific">Fraxinus pennsylvanica</name>
    <dbReference type="NCBI Taxonomy" id="56036"/>
    <lineage>
        <taxon>Eukaryota</taxon>
        <taxon>Viridiplantae</taxon>
        <taxon>Streptophyta</taxon>
        <taxon>Embryophyta</taxon>
        <taxon>Tracheophyta</taxon>
        <taxon>Spermatophyta</taxon>
        <taxon>Magnoliopsida</taxon>
        <taxon>eudicotyledons</taxon>
        <taxon>Gunneridae</taxon>
        <taxon>Pentapetalae</taxon>
        <taxon>asterids</taxon>
        <taxon>lamiids</taxon>
        <taxon>Lamiales</taxon>
        <taxon>Oleaceae</taxon>
        <taxon>Oleeae</taxon>
        <taxon>Fraxinus</taxon>
    </lineage>
</organism>
<sequence>MRFKKHPADLSSSIGVCASCLRERLFSVIAIVDSSNKKKRASGTISSLFFGVYSDKSGKSDLDSGAQRRTCRNLDRGMPPVRYSDEEDEHSHGGLFVGVFSSVEANALEDTGDAAWGRKARA</sequence>
<dbReference type="PANTHER" id="PTHR35486:SF1">
    <property type="entry name" value="OS02G0689500 PROTEIN"/>
    <property type="match status" value="1"/>
</dbReference>
<proteinExistence type="predicted"/>
<dbReference type="Proteomes" id="UP000834106">
    <property type="component" value="Chromosome 7"/>
</dbReference>
<gene>
    <name evidence="2" type="ORF">FPE_LOCUS12065</name>
</gene>